<reference evidence="2" key="1">
    <citation type="submission" date="2014-11" db="EMBL/GenBank/DDBJ databases">
        <authorList>
            <person name="Amaro Gonzalez C."/>
        </authorList>
    </citation>
    <scope>NUCLEOTIDE SEQUENCE</scope>
</reference>
<evidence type="ECO:0000256" key="1">
    <source>
        <dbReference type="SAM" id="MobiDB-lite"/>
    </source>
</evidence>
<evidence type="ECO:0000313" key="2">
    <source>
        <dbReference type="EMBL" id="JAH66549.1"/>
    </source>
</evidence>
<sequence>MHPQNKTVTPLRPVQEVDLWKP</sequence>
<accession>A0A0E9UL28</accession>
<feature type="region of interest" description="Disordered" evidence="1">
    <location>
        <begin position="1"/>
        <end position="22"/>
    </location>
</feature>
<organism evidence="2">
    <name type="scientific">Anguilla anguilla</name>
    <name type="common">European freshwater eel</name>
    <name type="synonym">Muraena anguilla</name>
    <dbReference type="NCBI Taxonomy" id="7936"/>
    <lineage>
        <taxon>Eukaryota</taxon>
        <taxon>Metazoa</taxon>
        <taxon>Chordata</taxon>
        <taxon>Craniata</taxon>
        <taxon>Vertebrata</taxon>
        <taxon>Euteleostomi</taxon>
        <taxon>Actinopterygii</taxon>
        <taxon>Neopterygii</taxon>
        <taxon>Teleostei</taxon>
        <taxon>Anguilliformes</taxon>
        <taxon>Anguillidae</taxon>
        <taxon>Anguilla</taxon>
    </lineage>
</organism>
<dbReference type="EMBL" id="GBXM01042028">
    <property type="protein sequence ID" value="JAH66549.1"/>
    <property type="molecule type" value="Transcribed_RNA"/>
</dbReference>
<proteinExistence type="predicted"/>
<protein>
    <submittedName>
        <fullName evidence="2">Uncharacterized protein</fullName>
    </submittedName>
</protein>
<reference evidence="2" key="2">
    <citation type="journal article" date="2015" name="Fish Shellfish Immunol.">
        <title>Early steps in the European eel (Anguilla anguilla)-Vibrio vulnificus interaction in the gills: Role of the RtxA13 toxin.</title>
        <authorList>
            <person name="Callol A."/>
            <person name="Pajuelo D."/>
            <person name="Ebbesson L."/>
            <person name="Teles M."/>
            <person name="MacKenzie S."/>
            <person name="Amaro C."/>
        </authorList>
    </citation>
    <scope>NUCLEOTIDE SEQUENCE</scope>
</reference>
<name>A0A0E9UL28_ANGAN</name>
<dbReference type="AlphaFoldDB" id="A0A0E9UL28"/>